<dbReference type="SUPFAM" id="SSF56300">
    <property type="entry name" value="Metallo-dependent phosphatases"/>
    <property type="match status" value="1"/>
</dbReference>
<dbReference type="AlphaFoldDB" id="A0A9Q5N828"/>
<dbReference type="EMBL" id="LNZH02000216">
    <property type="protein sequence ID" value="OCB84154.1"/>
    <property type="molecule type" value="Genomic_DNA"/>
</dbReference>
<accession>A0A9Q5N828</accession>
<reference evidence="2" key="1">
    <citation type="submission" date="2016-06" db="EMBL/GenBank/DDBJ databases">
        <title>Draft Genome sequence of the fungus Inonotus baumii.</title>
        <authorList>
            <person name="Zhu H."/>
            <person name="Lin W."/>
        </authorList>
    </citation>
    <scope>NUCLEOTIDE SEQUENCE</scope>
    <source>
        <strain evidence="2">821</strain>
    </source>
</reference>
<dbReference type="Gene3D" id="3.60.21.10">
    <property type="match status" value="1"/>
</dbReference>
<dbReference type="CDD" id="cd07379">
    <property type="entry name" value="MPP_239FB"/>
    <property type="match status" value="1"/>
</dbReference>
<organism evidence="2 3">
    <name type="scientific">Sanghuangporus baumii</name>
    <name type="common">Phellinus baumii</name>
    <dbReference type="NCBI Taxonomy" id="108892"/>
    <lineage>
        <taxon>Eukaryota</taxon>
        <taxon>Fungi</taxon>
        <taxon>Dikarya</taxon>
        <taxon>Basidiomycota</taxon>
        <taxon>Agaricomycotina</taxon>
        <taxon>Agaricomycetes</taxon>
        <taxon>Hymenochaetales</taxon>
        <taxon>Hymenochaetaceae</taxon>
        <taxon>Sanghuangporus</taxon>
    </lineage>
</organism>
<feature type="domain" description="Calcineurin-like phosphoesterase" evidence="1">
    <location>
        <begin position="17"/>
        <end position="196"/>
    </location>
</feature>
<keyword evidence="3" id="KW-1185">Reference proteome</keyword>
<gene>
    <name evidence="2" type="ORF">A7U60_g8830</name>
</gene>
<dbReference type="Proteomes" id="UP000757232">
    <property type="component" value="Unassembled WGS sequence"/>
</dbReference>
<comment type="caution">
    <text evidence="2">The sequence shown here is derived from an EMBL/GenBank/DDBJ whole genome shotgun (WGS) entry which is preliminary data.</text>
</comment>
<dbReference type="InterPro" id="IPR029052">
    <property type="entry name" value="Metallo-depent_PP-like"/>
</dbReference>
<proteinExistence type="predicted"/>
<protein>
    <recommendedName>
        <fullName evidence="1">Calcineurin-like phosphoesterase domain-containing protein</fullName>
    </recommendedName>
</protein>
<dbReference type="Pfam" id="PF00149">
    <property type="entry name" value="Metallophos"/>
    <property type="match status" value="1"/>
</dbReference>
<sequence length="241" mass="26531">MILTHSLGILTRLVVPPGDVLIHAGDLSRWGTLSHLQITLDWLRGLSHKVKIIVAGNHDLCLDYKWAGNIGIGLDPKEVDAAQDLVRSDAMREAGILYLDHQSVEINLPDGIKWKVYGTPAAPLYASGAFQYASTEEAIEEWSQIPQDVGILITHTPPFGILDKTRRGKLAGCRTLASRVNSLPNCRLHVFGHIHEAHGVNIAKRMVSEPNKEPHQIDFISVNAACYSSEMPIIVDIKKDA</sequence>
<evidence type="ECO:0000313" key="3">
    <source>
        <dbReference type="Proteomes" id="UP000757232"/>
    </source>
</evidence>
<dbReference type="PANTHER" id="PTHR12905:SF0">
    <property type="entry name" value="CALCINEURIN-LIKE PHOSPHOESTERASE DOMAIN-CONTAINING PROTEIN"/>
    <property type="match status" value="1"/>
</dbReference>
<dbReference type="GO" id="GO:0016787">
    <property type="term" value="F:hydrolase activity"/>
    <property type="evidence" value="ECO:0007669"/>
    <property type="project" value="InterPro"/>
</dbReference>
<evidence type="ECO:0000313" key="2">
    <source>
        <dbReference type="EMBL" id="OCB84154.1"/>
    </source>
</evidence>
<dbReference type="OrthoDB" id="630188at2759"/>
<dbReference type="PANTHER" id="PTHR12905">
    <property type="entry name" value="METALLOPHOSPHOESTERASE"/>
    <property type="match status" value="1"/>
</dbReference>
<dbReference type="InterPro" id="IPR004843">
    <property type="entry name" value="Calcineurin-like_PHP"/>
</dbReference>
<evidence type="ECO:0000259" key="1">
    <source>
        <dbReference type="Pfam" id="PF00149"/>
    </source>
</evidence>
<name>A0A9Q5N828_SANBA</name>
<dbReference type="InterPro" id="IPR051693">
    <property type="entry name" value="UPF0046_metallophosphoest"/>
</dbReference>